<proteinExistence type="predicted"/>
<accession>A0AAX1UN91</accession>
<dbReference type="RefSeq" id="WP_118999697.1">
    <property type="nucleotide sequence ID" value="NZ_QWGP01000005.1"/>
</dbReference>
<organism evidence="1 2">
    <name type="scientific">Cereibacter sphaeroides</name>
    <name type="common">Rhodobacter sphaeroides</name>
    <dbReference type="NCBI Taxonomy" id="1063"/>
    <lineage>
        <taxon>Bacteria</taxon>
        <taxon>Pseudomonadati</taxon>
        <taxon>Pseudomonadota</taxon>
        <taxon>Alphaproteobacteria</taxon>
        <taxon>Rhodobacterales</taxon>
        <taxon>Paracoccaceae</taxon>
        <taxon>Cereibacter</taxon>
    </lineage>
</organism>
<sequence>MTKSTYMDRAMRARDPRYARILERLGYARRDMVPAAPADPVTQEAGDDISALRAAYQEKFGKRPFMGWDAETLRDKLSGKADD</sequence>
<dbReference type="EMBL" id="QWGP01000005">
    <property type="protein sequence ID" value="RHZ96470.1"/>
    <property type="molecule type" value="Genomic_DNA"/>
</dbReference>
<reference evidence="1 2" key="1">
    <citation type="submission" date="2018-08" db="EMBL/GenBank/DDBJ databases">
        <title>Draft genome sequence of Rhodobacter sphaeroides FY.</title>
        <authorList>
            <person name="Rayyan A."/>
            <person name="Meyer T.E."/>
            <person name="Kyndt J.A."/>
        </authorList>
    </citation>
    <scope>NUCLEOTIDE SEQUENCE [LARGE SCALE GENOMIC DNA]</scope>
    <source>
        <strain evidence="1 2">FY</strain>
    </source>
</reference>
<protein>
    <submittedName>
        <fullName evidence="1">Uncharacterized protein</fullName>
    </submittedName>
</protein>
<evidence type="ECO:0000313" key="1">
    <source>
        <dbReference type="EMBL" id="RHZ96470.1"/>
    </source>
</evidence>
<gene>
    <name evidence="1" type="ORF">D1114_07095</name>
</gene>
<comment type="caution">
    <text evidence="1">The sequence shown here is derived from an EMBL/GenBank/DDBJ whole genome shotgun (WGS) entry which is preliminary data.</text>
</comment>
<evidence type="ECO:0000313" key="2">
    <source>
        <dbReference type="Proteomes" id="UP000266305"/>
    </source>
</evidence>
<dbReference type="Proteomes" id="UP000266305">
    <property type="component" value="Unassembled WGS sequence"/>
</dbReference>
<name>A0AAX1UN91_CERSP</name>
<dbReference type="AlphaFoldDB" id="A0AAX1UN91"/>